<evidence type="ECO:0000313" key="13">
    <source>
        <dbReference type="EMBL" id="CAG8527273.1"/>
    </source>
</evidence>
<sequence length="505" mass="56545">MSKQSGWNKYFHQDQAYDTTYKTSQPIPSYDENQPSQRLSYFAYTDDYIPAQNTDSEKGISEKAVDPTDPSFWDTSHNATTSRELTEPSAPPASVGDMEETPQNSATIATQYGNLESEETYESDEAVARRVLQEEQEQLHRQGLSSRYFPPGESESYYAAYNQPEASTRSGGPPPPSTYNEKAIDDSYVQNQMAKKTVWRPYFTWVVTFVQLIMLIYEFIDNKNLTGELIETNPFNPMIGPGTATLIQLGARFVPCMKPNVTGISSNALFECPNTGSTGCTLEQLCALGGFKSGQPDQWYRFITPIFLHAGIVHYALNMVFQVFTGAQVESDMGWWRYSIIYMASGIFGFIFGGNFSSPTIPTMGASGSLFGVVGVILLELLQSWKIIRNPCWELTKLLAIIIISFLVGLLPFFDNFSHIGGFLMGLITGCVLNPTINFSKFHKRANWIIRIVALPISVLLFYLLIHNFYTTNPSESCPWCKYLSCLPVNGWCDNTGLTNTTQTN</sequence>
<keyword evidence="14" id="KW-1185">Reference proteome</keyword>
<feature type="transmembrane region" description="Helical" evidence="10">
    <location>
        <begin position="335"/>
        <end position="352"/>
    </location>
</feature>
<keyword evidence="5 10" id="KW-0812">Transmembrane</keyword>
<evidence type="ECO:0000256" key="9">
    <source>
        <dbReference type="ARBA" id="ARBA00023136"/>
    </source>
</evidence>
<dbReference type="PANTHER" id="PTHR22936">
    <property type="entry name" value="RHOMBOID-RELATED"/>
    <property type="match status" value="1"/>
</dbReference>
<dbReference type="GO" id="GO:0004252">
    <property type="term" value="F:serine-type endopeptidase activity"/>
    <property type="evidence" value="ECO:0007669"/>
    <property type="project" value="InterPro"/>
</dbReference>
<feature type="compositionally biased region" description="Basic and acidic residues" evidence="11">
    <location>
        <begin position="55"/>
        <end position="66"/>
    </location>
</feature>
<feature type="domain" description="Peptidase S54 rhomboid" evidence="12">
    <location>
        <begin position="297"/>
        <end position="433"/>
    </location>
</feature>
<feature type="transmembrane region" description="Helical" evidence="10">
    <location>
        <begin position="420"/>
        <end position="437"/>
    </location>
</feature>
<evidence type="ECO:0000256" key="3">
    <source>
        <dbReference type="ARBA" id="ARBA00009045"/>
    </source>
</evidence>
<evidence type="ECO:0000313" key="14">
    <source>
        <dbReference type="Proteomes" id="UP000789342"/>
    </source>
</evidence>
<feature type="region of interest" description="Disordered" evidence="11">
    <location>
        <begin position="17"/>
        <end position="38"/>
    </location>
</feature>
<name>A0A9N9ADU5_9GLOM</name>
<gene>
    <name evidence="13" type="ORF">AMORRO_LOCUS4499</name>
</gene>
<comment type="subcellular location">
    <subcellularLocation>
        <location evidence="2 10">Membrane</location>
        <topology evidence="2 10">Multi-pass membrane protein</topology>
    </subcellularLocation>
</comment>
<keyword evidence="9 10" id="KW-0472">Membrane</keyword>
<proteinExistence type="inferred from homology"/>
<protein>
    <recommendedName>
        <fullName evidence="10">Rhomboid-type serine protease</fullName>
        <ecNumber evidence="10">3.4.21.105</ecNumber>
    </recommendedName>
</protein>
<feature type="transmembrane region" description="Helical" evidence="10">
    <location>
        <begin position="302"/>
        <end position="323"/>
    </location>
</feature>
<evidence type="ECO:0000256" key="2">
    <source>
        <dbReference type="ARBA" id="ARBA00004141"/>
    </source>
</evidence>
<comment type="catalytic activity">
    <reaction evidence="1 10">
        <text>Cleaves type-1 transmembrane domains using a catalytic dyad composed of serine and histidine that are contributed by different transmembrane domains.</text>
        <dbReference type="EC" id="3.4.21.105"/>
    </reaction>
</comment>
<dbReference type="PANTHER" id="PTHR22936:SF69">
    <property type="entry name" value="RHOMBOID-LIKE PROTEIN"/>
    <property type="match status" value="1"/>
</dbReference>
<organism evidence="13 14">
    <name type="scientific">Acaulospora morrowiae</name>
    <dbReference type="NCBI Taxonomy" id="94023"/>
    <lineage>
        <taxon>Eukaryota</taxon>
        <taxon>Fungi</taxon>
        <taxon>Fungi incertae sedis</taxon>
        <taxon>Mucoromycota</taxon>
        <taxon>Glomeromycotina</taxon>
        <taxon>Glomeromycetes</taxon>
        <taxon>Diversisporales</taxon>
        <taxon>Acaulosporaceae</taxon>
        <taxon>Acaulospora</taxon>
    </lineage>
</organism>
<dbReference type="InterPro" id="IPR002610">
    <property type="entry name" value="Peptidase_S54_rhomboid-like"/>
</dbReference>
<comment type="function">
    <text evidence="10">Serine protease involved in intramembrane proteolysis.</text>
</comment>
<evidence type="ECO:0000259" key="12">
    <source>
        <dbReference type="Pfam" id="PF01694"/>
    </source>
</evidence>
<feature type="compositionally biased region" description="Polar residues" evidence="11">
    <location>
        <begin position="73"/>
        <end position="83"/>
    </location>
</feature>
<dbReference type="Pfam" id="PF01694">
    <property type="entry name" value="Rhomboid"/>
    <property type="match status" value="1"/>
</dbReference>
<comment type="similarity">
    <text evidence="3 10">Belongs to the peptidase S54 family.</text>
</comment>
<dbReference type="Gene3D" id="1.20.1540.10">
    <property type="entry name" value="Rhomboid-like"/>
    <property type="match status" value="1"/>
</dbReference>
<evidence type="ECO:0000256" key="10">
    <source>
        <dbReference type="RuleBase" id="RU362115"/>
    </source>
</evidence>
<feature type="region of interest" description="Disordered" evidence="11">
    <location>
        <begin position="50"/>
        <end position="104"/>
    </location>
</feature>
<evidence type="ECO:0000256" key="7">
    <source>
        <dbReference type="ARBA" id="ARBA00022825"/>
    </source>
</evidence>
<keyword evidence="6 10" id="KW-0378">Hydrolase</keyword>
<dbReference type="InterPro" id="IPR035952">
    <property type="entry name" value="Rhomboid-like_sf"/>
</dbReference>
<dbReference type="GO" id="GO:0016020">
    <property type="term" value="C:membrane"/>
    <property type="evidence" value="ECO:0007669"/>
    <property type="project" value="UniProtKB-SubCell"/>
</dbReference>
<comment type="caution">
    <text evidence="13">The sequence shown here is derived from an EMBL/GenBank/DDBJ whole genome shotgun (WGS) entry which is preliminary data.</text>
</comment>
<dbReference type="Proteomes" id="UP000789342">
    <property type="component" value="Unassembled WGS sequence"/>
</dbReference>
<evidence type="ECO:0000256" key="4">
    <source>
        <dbReference type="ARBA" id="ARBA00022670"/>
    </source>
</evidence>
<feature type="transmembrane region" description="Helical" evidence="10">
    <location>
        <begin position="449"/>
        <end position="470"/>
    </location>
</feature>
<evidence type="ECO:0000256" key="5">
    <source>
        <dbReference type="ARBA" id="ARBA00022692"/>
    </source>
</evidence>
<dbReference type="GO" id="GO:0006508">
    <property type="term" value="P:proteolysis"/>
    <property type="evidence" value="ECO:0007669"/>
    <property type="project" value="UniProtKB-KW"/>
</dbReference>
<evidence type="ECO:0000256" key="11">
    <source>
        <dbReference type="SAM" id="MobiDB-lite"/>
    </source>
</evidence>
<evidence type="ECO:0000256" key="1">
    <source>
        <dbReference type="ARBA" id="ARBA00000156"/>
    </source>
</evidence>
<dbReference type="OrthoDB" id="2146116at2759"/>
<accession>A0A9N9ADU5</accession>
<feature type="transmembrane region" description="Helical" evidence="10">
    <location>
        <begin position="395"/>
        <end position="414"/>
    </location>
</feature>
<feature type="transmembrane region" description="Helical" evidence="10">
    <location>
        <begin position="202"/>
        <end position="220"/>
    </location>
</feature>
<keyword evidence="4 10" id="KW-0645">Protease</keyword>
<dbReference type="EMBL" id="CAJVPV010002485">
    <property type="protein sequence ID" value="CAG8527273.1"/>
    <property type="molecule type" value="Genomic_DNA"/>
</dbReference>
<keyword evidence="8 10" id="KW-1133">Transmembrane helix</keyword>
<evidence type="ECO:0000256" key="8">
    <source>
        <dbReference type="ARBA" id="ARBA00022989"/>
    </source>
</evidence>
<evidence type="ECO:0000256" key="6">
    <source>
        <dbReference type="ARBA" id="ARBA00022801"/>
    </source>
</evidence>
<dbReference type="AlphaFoldDB" id="A0A9N9ADU5"/>
<keyword evidence="7 10" id="KW-0720">Serine protease</keyword>
<dbReference type="InterPro" id="IPR022764">
    <property type="entry name" value="Peptidase_S54_rhomboid_dom"/>
</dbReference>
<dbReference type="EC" id="3.4.21.105" evidence="10"/>
<dbReference type="SUPFAM" id="SSF144091">
    <property type="entry name" value="Rhomboid-like"/>
    <property type="match status" value="1"/>
</dbReference>
<feature type="transmembrane region" description="Helical" evidence="10">
    <location>
        <begin position="364"/>
        <end position="383"/>
    </location>
</feature>
<reference evidence="13" key="1">
    <citation type="submission" date="2021-06" db="EMBL/GenBank/DDBJ databases">
        <authorList>
            <person name="Kallberg Y."/>
            <person name="Tangrot J."/>
            <person name="Rosling A."/>
        </authorList>
    </citation>
    <scope>NUCLEOTIDE SEQUENCE</scope>
    <source>
        <strain evidence="13">CL551</strain>
    </source>
</reference>